<proteinExistence type="predicted"/>
<keyword evidence="3" id="KW-1185">Reference proteome</keyword>
<sequence>MPEDSEDGLTYGERLRRKAIQVRAGGWSWNTRDQVTEWRTADGGHFKKVTDQAGHETTQETTPDGRERQHVRINLR</sequence>
<reference evidence="3" key="1">
    <citation type="journal article" date="2019" name="Int. J. Syst. Evol. Microbiol.">
        <title>The Global Catalogue of Microorganisms (GCM) 10K type strain sequencing project: providing services to taxonomists for standard genome sequencing and annotation.</title>
        <authorList>
            <consortium name="The Broad Institute Genomics Platform"/>
            <consortium name="The Broad Institute Genome Sequencing Center for Infectious Disease"/>
            <person name="Wu L."/>
            <person name="Ma J."/>
        </authorList>
    </citation>
    <scope>NUCLEOTIDE SEQUENCE [LARGE SCALE GENOMIC DNA]</scope>
    <source>
        <strain evidence="3">TBRC 1276</strain>
    </source>
</reference>
<evidence type="ECO:0000313" key="3">
    <source>
        <dbReference type="Proteomes" id="UP001595851"/>
    </source>
</evidence>
<organism evidence="2 3">
    <name type="scientific">Nonomuraea purpurea</name>
    <dbReference type="NCBI Taxonomy" id="1849276"/>
    <lineage>
        <taxon>Bacteria</taxon>
        <taxon>Bacillati</taxon>
        <taxon>Actinomycetota</taxon>
        <taxon>Actinomycetes</taxon>
        <taxon>Streptosporangiales</taxon>
        <taxon>Streptosporangiaceae</taxon>
        <taxon>Nonomuraea</taxon>
    </lineage>
</organism>
<feature type="region of interest" description="Disordered" evidence="1">
    <location>
        <begin position="41"/>
        <end position="76"/>
    </location>
</feature>
<feature type="compositionally biased region" description="Basic and acidic residues" evidence="1">
    <location>
        <begin position="41"/>
        <end position="70"/>
    </location>
</feature>
<comment type="caution">
    <text evidence="2">The sequence shown here is derived from an EMBL/GenBank/DDBJ whole genome shotgun (WGS) entry which is preliminary data.</text>
</comment>
<protein>
    <submittedName>
        <fullName evidence="2">Uncharacterized protein</fullName>
    </submittedName>
</protein>
<evidence type="ECO:0000313" key="2">
    <source>
        <dbReference type="EMBL" id="MFC4006648.1"/>
    </source>
</evidence>
<accession>A0ABV8FY72</accession>
<dbReference type="Proteomes" id="UP001595851">
    <property type="component" value="Unassembled WGS sequence"/>
</dbReference>
<dbReference type="EMBL" id="JBHSBI010000002">
    <property type="protein sequence ID" value="MFC4006648.1"/>
    <property type="molecule type" value="Genomic_DNA"/>
</dbReference>
<dbReference type="RefSeq" id="WP_379526787.1">
    <property type="nucleotide sequence ID" value="NZ_JBHSBI010000002.1"/>
</dbReference>
<gene>
    <name evidence="2" type="ORF">ACFOY2_05410</name>
</gene>
<name>A0ABV8FY72_9ACTN</name>
<evidence type="ECO:0000256" key="1">
    <source>
        <dbReference type="SAM" id="MobiDB-lite"/>
    </source>
</evidence>